<dbReference type="OrthoDB" id="9793869at2"/>
<sequence length="107" mass="12248">MTIPSFVTQSQQVSRPEDLPRPHPGDVFKRRFIEKTSLKRPEIAAVLGVSEKHLSRFVNGHIRVEVAFARKLEACTNVSANAWLHYQIQYDLYKTAKLDKQQTLLSA</sequence>
<dbReference type="InterPro" id="IPR010982">
    <property type="entry name" value="Lambda_DNA-bd_dom_sf"/>
</dbReference>
<proteinExistence type="predicted"/>
<reference evidence="3 4" key="1">
    <citation type="submission" date="2016-10" db="EMBL/GenBank/DDBJ databases">
        <authorList>
            <person name="de Groot N.N."/>
        </authorList>
    </citation>
    <scope>NUCLEOTIDE SEQUENCE [LARGE SCALE GENOMIC DNA]</scope>
    <source>
        <strain evidence="3 4">DSM 19706</strain>
    </source>
</reference>
<dbReference type="EMBL" id="FOHK01000009">
    <property type="protein sequence ID" value="SET58874.1"/>
    <property type="molecule type" value="Genomic_DNA"/>
</dbReference>
<dbReference type="PANTHER" id="PTHR36924">
    <property type="entry name" value="ANTITOXIN HIGA-1"/>
    <property type="match status" value="1"/>
</dbReference>
<dbReference type="InterPro" id="IPR013430">
    <property type="entry name" value="Toxin_antidote_HigA"/>
</dbReference>
<dbReference type="AlphaFoldDB" id="A0A1I0FL95"/>
<dbReference type="InterPro" id="IPR001387">
    <property type="entry name" value="Cro/C1-type_HTH"/>
</dbReference>
<keyword evidence="4" id="KW-1185">Reference proteome</keyword>
<evidence type="ECO:0000256" key="1">
    <source>
        <dbReference type="ARBA" id="ARBA00023125"/>
    </source>
</evidence>
<dbReference type="SUPFAM" id="SSF47413">
    <property type="entry name" value="lambda repressor-like DNA-binding domains"/>
    <property type="match status" value="1"/>
</dbReference>
<keyword evidence="1" id="KW-0238">DNA-binding</keyword>
<evidence type="ECO:0000256" key="2">
    <source>
        <dbReference type="SAM" id="MobiDB-lite"/>
    </source>
</evidence>
<feature type="compositionally biased region" description="Basic and acidic residues" evidence="2">
    <location>
        <begin position="15"/>
        <end position="26"/>
    </location>
</feature>
<dbReference type="CDD" id="cd00093">
    <property type="entry name" value="HTH_XRE"/>
    <property type="match status" value="1"/>
</dbReference>
<feature type="compositionally biased region" description="Polar residues" evidence="2">
    <location>
        <begin position="1"/>
        <end position="14"/>
    </location>
</feature>
<accession>A0A1I0FL95</accession>
<dbReference type="NCBIfam" id="TIGR02607">
    <property type="entry name" value="antidote_HigA"/>
    <property type="match status" value="1"/>
</dbReference>
<name>A0A1I0FL95_THASX</name>
<protein>
    <submittedName>
        <fullName evidence="3">Addiction module antidote protein, HigA family</fullName>
    </submittedName>
</protein>
<dbReference type="STRING" id="349064.SAMN05660429_02181"/>
<evidence type="ECO:0000313" key="4">
    <source>
        <dbReference type="Proteomes" id="UP000199308"/>
    </source>
</evidence>
<evidence type="ECO:0000313" key="3">
    <source>
        <dbReference type="EMBL" id="SET58874.1"/>
    </source>
</evidence>
<feature type="region of interest" description="Disordered" evidence="2">
    <location>
        <begin position="1"/>
        <end position="26"/>
    </location>
</feature>
<organism evidence="3 4">
    <name type="scientific">Thalassotalea agarivorans</name>
    <name type="common">Thalassomonas agarivorans</name>
    <dbReference type="NCBI Taxonomy" id="349064"/>
    <lineage>
        <taxon>Bacteria</taxon>
        <taxon>Pseudomonadati</taxon>
        <taxon>Pseudomonadota</taxon>
        <taxon>Gammaproteobacteria</taxon>
        <taxon>Alteromonadales</taxon>
        <taxon>Colwelliaceae</taxon>
        <taxon>Thalassotalea</taxon>
    </lineage>
</organism>
<dbReference type="Proteomes" id="UP000199308">
    <property type="component" value="Unassembled WGS sequence"/>
</dbReference>
<gene>
    <name evidence="3" type="ORF">SAMN05660429_02181</name>
</gene>
<dbReference type="PANTHER" id="PTHR36924:SF1">
    <property type="entry name" value="ANTITOXIN HIGA-1"/>
    <property type="match status" value="1"/>
</dbReference>
<dbReference type="Gene3D" id="1.10.260.40">
    <property type="entry name" value="lambda repressor-like DNA-binding domains"/>
    <property type="match status" value="1"/>
</dbReference>
<dbReference type="GO" id="GO:0003677">
    <property type="term" value="F:DNA binding"/>
    <property type="evidence" value="ECO:0007669"/>
    <property type="project" value="UniProtKB-KW"/>
</dbReference>
<dbReference type="RefSeq" id="WP_093330154.1">
    <property type="nucleotide sequence ID" value="NZ_AP027363.1"/>
</dbReference>